<dbReference type="InterPro" id="IPR046574">
    <property type="entry name" value="DUF6634"/>
</dbReference>
<organism evidence="1 2">
    <name type="scientific">Paracoccus hibiscisoli</name>
    <dbReference type="NCBI Taxonomy" id="2023261"/>
    <lineage>
        <taxon>Bacteria</taxon>
        <taxon>Pseudomonadati</taxon>
        <taxon>Pseudomonadota</taxon>
        <taxon>Alphaproteobacteria</taxon>
        <taxon>Rhodobacterales</taxon>
        <taxon>Paracoccaceae</taxon>
        <taxon>Paracoccus</taxon>
    </lineage>
</organism>
<evidence type="ECO:0000313" key="1">
    <source>
        <dbReference type="EMBL" id="TJZ80726.1"/>
    </source>
</evidence>
<gene>
    <name evidence="1" type="ORF">FA740_17105</name>
</gene>
<evidence type="ECO:0000313" key="2">
    <source>
        <dbReference type="Proteomes" id="UP000306223"/>
    </source>
</evidence>
<dbReference type="GO" id="GO:0008233">
    <property type="term" value="F:peptidase activity"/>
    <property type="evidence" value="ECO:0007669"/>
    <property type="project" value="UniProtKB-KW"/>
</dbReference>
<sequence length="146" mass="15961">MVYEQEHIDRATALLAAIERGPTAQDLATAPLLVLWQAAVAQSTGLPLLWGCVAGHPLLRKGWIHTSPLIALGTDLGWARTRSRWYRLGTPLNEVEEKFSAHFEAKGPGSHYIPASLSDHAMPIVGERLHRALAEVRALLDGMIAE</sequence>
<dbReference type="RefSeq" id="WP_136858024.1">
    <property type="nucleotide sequence ID" value="NZ_SUNH01000034.1"/>
</dbReference>
<dbReference type="AlphaFoldDB" id="A0A4U0QGU0"/>
<keyword evidence="2" id="KW-1185">Reference proteome</keyword>
<comment type="caution">
    <text evidence="1">The sequence shown here is derived from an EMBL/GenBank/DDBJ whole genome shotgun (WGS) entry which is preliminary data.</text>
</comment>
<dbReference type="Pfam" id="PF20339">
    <property type="entry name" value="DUF6634"/>
    <property type="match status" value="1"/>
</dbReference>
<dbReference type="OrthoDB" id="7870532at2"/>
<keyword evidence="1" id="KW-0645">Protease</keyword>
<proteinExistence type="predicted"/>
<name>A0A4U0QGU0_9RHOB</name>
<dbReference type="GO" id="GO:0006508">
    <property type="term" value="P:proteolysis"/>
    <property type="evidence" value="ECO:0007669"/>
    <property type="project" value="UniProtKB-KW"/>
</dbReference>
<protein>
    <submittedName>
        <fullName evidence="1">ATP-dependent Lon protease</fullName>
    </submittedName>
</protein>
<dbReference type="EMBL" id="SUNH01000034">
    <property type="protein sequence ID" value="TJZ80726.1"/>
    <property type="molecule type" value="Genomic_DNA"/>
</dbReference>
<accession>A0A4U0QGU0</accession>
<dbReference type="Proteomes" id="UP000306223">
    <property type="component" value="Unassembled WGS sequence"/>
</dbReference>
<keyword evidence="1" id="KW-0378">Hydrolase</keyword>
<reference evidence="1 2" key="1">
    <citation type="submission" date="2019-04" db="EMBL/GenBank/DDBJ databases">
        <authorList>
            <person name="Li J."/>
        </authorList>
    </citation>
    <scope>NUCLEOTIDE SEQUENCE [LARGE SCALE GENOMIC DNA]</scope>
    <source>
        <strain evidence="1 2">CCTCC AB2016182</strain>
    </source>
</reference>